<sequence>MAINFMRLVPISLRISSAAIGFYNNTGFRHNMIYHTEGYKALVGRTMESTKFRLPSSLGELLSPPASVGCDEVVDTHVVLWVAANPCSMHHREMVSLVLSPLPSPLDLHLSARLTVRYKERLSAPHTTRATGKQTDMPSSRPLTSLTRSS</sequence>
<proteinExistence type="predicted"/>
<keyword evidence="3" id="KW-1185">Reference proteome</keyword>
<evidence type="ECO:0000313" key="2">
    <source>
        <dbReference type="EMBL" id="KAK3779525.1"/>
    </source>
</evidence>
<protein>
    <submittedName>
        <fullName evidence="2">Uncharacterized protein</fullName>
    </submittedName>
</protein>
<dbReference type="AlphaFoldDB" id="A0AAE1A1K1"/>
<accession>A0AAE1A1K1</accession>
<evidence type="ECO:0000256" key="1">
    <source>
        <dbReference type="SAM" id="MobiDB-lite"/>
    </source>
</evidence>
<comment type="caution">
    <text evidence="2">The sequence shown here is derived from an EMBL/GenBank/DDBJ whole genome shotgun (WGS) entry which is preliminary data.</text>
</comment>
<gene>
    <name evidence="2" type="ORF">RRG08_045271</name>
</gene>
<reference evidence="2" key="1">
    <citation type="journal article" date="2023" name="G3 (Bethesda)">
        <title>A reference genome for the long-term kleptoplast-retaining sea slug Elysia crispata morphotype clarki.</title>
        <authorList>
            <person name="Eastman K.E."/>
            <person name="Pendleton A.L."/>
            <person name="Shaikh M.A."/>
            <person name="Suttiyut T."/>
            <person name="Ogas R."/>
            <person name="Tomko P."/>
            <person name="Gavelis G."/>
            <person name="Widhalm J.R."/>
            <person name="Wisecaver J.H."/>
        </authorList>
    </citation>
    <scope>NUCLEOTIDE SEQUENCE</scope>
    <source>
        <strain evidence="2">ECLA1</strain>
    </source>
</reference>
<evidence type="ECO:0000313" key="3">
    <source>
        <dbReference type="Proteomes" id="UP001283361"/>
    </source>
</evidence>
<dbReference type="EMBL" id="JAWDGP010002824">
    <property type="protein sequence ID" value="KAK3779525.1"/>
    <property type="molecule type" value="Genomic_DNA"/>
</dbReference>
<feature type="compositionally biased region" description="Polar residues" evidence="1">
    <location>
        <begin position="125"/>
        <end position="137"/>
    </location>
</feature>
<organism evidence="2 3">
    <name type="scientific">Elysia crispata</name>
    <name type="common">lettuce slug</name>
    <dbReference type="NCBI Taxonomy" id="231223"/>
    <lineage>
        <taxon>Eukaryota</taxon>
        <taxon>Metazoa</taxon>
        <taxon>Spiralia</taxon>
        <taxon>Lophotrochozoa</taxon>
        <taxon>Mollusca</taxon>
        <taxon>Gastropoda</taxon>
        <taxon>Heterobranchia</taxon>
        <taxon>Euthyneura</taxon>
        <taxon>Panpulmonata</taxon>
        <taxon>Sacoglossa</taxon>
        <taxon>Placobranchoidea</taxon>
        <taxon>Plakobranchidae</taxon>
        <taxon>Elysia</taxon>
    </lineage>
</organism>
<feature type="compositionally biased region" description="Low complexity" evidence="1">
    <location>
        <begin position="138"/>
        <end position="150"/>
    </location>
</feature>
<feature type="region of interest" description="Disordered" evidence="1">
    <location>
        <begin position="121"/>
        <end position="150"/>
    </location>
</feature>
<name>A0AAE1A1K1_9GAST</name>
<dbReference type="Proteomes" id="UP001283361">
    <property type="component" value="Unassembled WGS sequence"/>
</dbReference>